<feature type="domain" description="Non-structural maintenance of chromosome element 4 C-terminal" evidence="8">
    <location>
        <begin position="149"/>
        <end position="224"/>
    </location>
</feature>
<evidence type="ECO:0000256" key="1">
    <source>
        <dbReference type="ARBA" id="ARBA00004123"/>
    </source>
</evidence>
<protein>
    <recommendedName>
        <fullName evidence="7">Non-structural maintenance of chromosomes element 4</fullName>
    </recommendedName>
</protein>
<dbReference type="EMBL" id="AYRZ02000001">
    <property type="protein sequence ID" value="PHT93700.1"/>
    <property type="molecule type" value="Genomic_DNA"/>
</dbReference>
<comment type="subunit">
    <text evidence="7">Component of the SMC5-SMC6 complex.</text>
</comment>
<dbReference type="PANTHER" id="PTHR16140">
    <property type="entry name" value="NON-STRUCTURAL MAINTENANCE OF CHROMOSOMES ELEMENT 4"/>
    <property type="match status" value="1"/>
</dbReference>
<dbReference type="GO" id="GO:0006281">
    <property type="term" value="P:DNA repair"/>
    <property type="evidence" value="ECO:0000318"/>
    <property type="project" value="GO_Central"/>
</dbReference>
<evidence type="ECO:0000256" key="7">
    <source>
        <dbReference type="RuleBase" id="RU365071"/>
    </source>
</evidence>
<dbReference type="Gramene" id="PHT93700">
    <property type="protein sequence ID" value="PHT93700"/>
    <property type="gene ID" value="T459_01582"/>
</dbReference>
<dbReference type="Proteomes" id="UP000222542">
    <property type="component" value="Unassembled WGS sequence"/>
</dbReference>
<evidence type="ECO:0000256" key="2">
    <source>
        <dbReference type="ARBA" id="ARBA00008997"/>
    </source>
</evidence>
<reference evidence="9 10" key="1">
    <citation type="journal article" date="2014" name="Nat. Genet.">
        <title>Genome sequence of the hot pepper provides insights into the evolution of pungency in Capsicum species.</title>
        <authorList>
            <person name="Kim S."/>
            <person name="Park M."/>
            <person name="Yeom S.I."/>
            <person name="Kim Y.M."/>
            <person name="Lee J.M."/>
            <person name="Lee H.A."/>
            <person name="Seo E."/>
            <person name="Choi J."/>
            <person name="Cheong K."/>
            <person name="Kim K.T."/>
            <person name="Jung K."/>
            <person name="Lee G.W."/>
            <person name="Oh S.K."/>
            <person name="Bae C."/>
            <person name="Kim S.B."/>
            <person name="Lee H.Y."/>
            <person name="Kim S.Y."/>
            <person name="Kim M.S."/>
            <person name="Kang B.C."/>
            <person name="Jo Y.D."/>
            <person name="Yang H.B."/>
            <person name="Jeong H.J."/>
            <person name="Kang W.H."/>
            <person name="Kwon J.K."/>
            <person name="Shin C."/>
            <person name="Lim J.Y."/>
            <person name="Park J.H."/>
            <person name="Huh J.H."/>
            <person name="Kim J.S."/>
            <person name="Kim B.D."/>
            <person name="Cohen O."/>
            <person name="Paran I."/>
            <person name="Suh M.C."/>
            <person name="Lee S.B."/>
            <person name="Kim Y.K."/>
            <person name="Shin Y."/>
            <person name="Noh S.J."/>
            <person name="Park J."/>
            <person name="Seo Y.S."/>
            <person name="Kwon S.Y."/>
            <person name="Kim H.A."/>
            <person name="Park J.M."/>
            <person name="Kim H.J."/>
            <person name="Choi S.B."/>
            <person name="Bosland P.W."/>
            <person name="Reeves G."/>
            <person name="Jo S.H."/>
            <person name="Lee B.W."/>
            <person name="Cho H.T."/>
            <person name="Choi H.S."/>
            <person name="Lee M.S."/>
            <person name="Yu Y."/>
            <person name="Do Choi Y."/>
            <person name="Park B.S."/>
            <person name="van Deynze A."/>
            <person name="Ashrafi H."/>
            <person name="Hill T."/>
            <person name="Kim W.T."/>
            <person name="Pai H.S."/>
            <person name="Ahn H.K."/>
            <person name="Yeam I."/>
            <person name="Giovannoni J.J."/>
            <person name="Rose J.K."/>
            <person name="Sorensen I."/>
            <person name="Lee S.J."/>
            <person name="Kim R.W."/>
            <person name="Choi I.Y."/>
            <person name="Choi B.S."/>
            <person name="Lim J.S."/>
            <person name="Lee Y.H."/>
            <person name="Choi D."/>
        </authorList>
    </citation>
    <scope>NUCLEOTIDE SEQUENCE [LARGE SCALE GENOMIC DNA]</scope>
    <source>
        <strain evidence="10">cv. CM334</strain>
    </source>
</reference>
<evidence type="ECO:0000256" key="3">
    <source>
        <dbReference type="ARBA" id="ARBA00022763"/>
    </source>
</evidence>
<dbReference type="InterPro" id="IPR027786">
    <property type="entry name" value="Nse4/EID"/>
</dbReference>
<accession>A0A2G3AHL7</accession>
<evidence type="ECO:0000259" key="8">
    <source>
        <dbReference type="Pfam" id="PF08743"/>
    </source>
</evidence>
<name>A0A2G3AHL7_CAPAN</name>
<proteinExistence type="inferred from homology"/>
<keyword evidence="4 7" id="KW-0233">DNA recombination</keyword>
<dbReference type="Pfam" id="PF08743">
    <property type="entry name" value="Nse4_C"/>
    <property type="match status" value="1"/>
</dbReference>
<evidence type="ECO:0000313" key="10">
    <source>
        <dbReference type="Proteomes" id="UP000222542"/>
    </source>
</evidence>
<sequence length="229" mass="26109">MGPGGHGSSLGNNLWQKYKGVHTQMLLLPCEVKKPREQVADAEALFDLARTLVTSVRSHNTDGITPYMFSSSLLRVYGSQSAKRHSQNANTLRWKKIGRAVSPIFRGHRFKLWKLPLQKCKLDFDAEEITDTDKNISTMFQILKKEKRVKLENLVLNRKCFAQTIENLFALSFLVKDGRVVILVVENGSHFLSPTNGPAARLVMSGEVKYNHFVFRLDFADWEILNLYI</sequence>
<dbReference type="PANTHER" id="PTHR16140:SF21">
    <property type="entry name" value="NON-STRUCTURAL MAINTENANCE OF CHROMOSOMES ELEMENT 4"/>
    <property type="match status" value="1"/>
</dbReference>
<dbReference type="AlphaFoldDB" id="A0A2G3AHL7"/>
<dbReference type="STRING" id="4072.A0A2G3AHL7"/>
<dbReference type="GO" id="GO:0030915">
    <property type="term" value="C:Smc5-Smc6 complex"/>
    <property type="evidence" value="ECO:0000318"/>
    <property type="project" value="GO_Central"/>
</dbReference>
<dbReference type="GO" id="GO:0005634">
    <property type="term" value="C:nucleus"/>
    <property type="evidence" value="ECO:0000318"/>
    <property type="project" value="GO_Central"/>
</dbReference>
<evidence type="ECO:0000313" key="9">
    <source>
        <dbReference type="EMBL" id="PHT93700.1"/>
    </source>
</evidence>
<keyword evidence="10" id="KW-1185">Reference proteome</keyword>
<comment type="caution">
    <text evidence="9">The sequence shown here is derived from an EMBL/GenBank/DDBJ whole genome shotgun (WGS) entry which is preliminary data.</text>
</comment>
<keyword evidence="5 7" id="KW-0234">DNA repair</keyword>
<keyword evidence="3 7" id="KW-0227">DNA damage</keyword>
<evidence type="ECO:0000256" key="5">
    <source>
        <dbReference type="ARBA" id="ARBA00023204"/>
    </source>
</evidence>
<comment type="function">
    <text evidence="7">Component of the SMC5-SMC6 complex, that promotes sister chromatid alignment after DNA damage and facilitates double-stranded DNA breaks (DSBs) repair via homologous recombination between sister chromatids.</text>
</comment>
<dbReference type="GO" id="GO:0006310">
    <property type="term" value="P:DNA recombination"/>
    <property type="evidence" value="ECO:0007669"/>
    <property type="project" value="UniProtKB-UniRule"/>
</dbReference>
<comment type="subcellular location">
    <subcellularLocation>
        <location evidence="1 7">Nucleus</location>
    </subcellularLocation>
</comment>
<comment type="similarity">
    <text evidence="2 7">Belongs to the NSE4 family.</text>
</comment>
<gene>
    <name evidence="9" type="ORF">T459_01582</name>
</gene>
<evidence type="ECO:0000256" key="6">
    <source>
        <dbReference type="ARBA" id="ARBA00023242"/>
    </source>
</evidence>
<reference evidence="9 10" key="2">
    <citation type="journal article" date="2017" name="Genome Biol.">
        <title>New reference genome sequences of hot pepper reveal the massive evolution of plant disease-resistance genes by retroduplication.</title>
        <authorList>
            <person name="Kim S."/>
            <person name="Park J."/>
            <person name="Yeom S.I."/>
            <person name="Kim Y.M."/>
            <person name="Seo E."/>
            <person name="Kim K.T."/>
            <person name="Kim M.S."/>
            <person name="Lee J.M."/>
            <person name="Cheong K."/>
            <person name="Shin H.S."/>
            <person name="Kim S.B."/>
            <person name="Han K."/>
            <person name="Lee J."/>
            <person name="Park M."/>
            <person name="Lee H.A."/>
            <person name="Lee H.Y."/>
            <person name="Lee Y."/>
            <person name="Oh S."/>
            <person name="Lee J.H."/>
            <person name="Choi E."/>
            <person name="Choi E."/>
            <person name="Lee S.E."/>
            <person name="Jeon J."/>
            <person name="Kim H."/>
            <person name="Choi G."/>
            <person name="Song H."/>
            <person name="Lee J."/>
            <person name="Lee S.C."/>
            <person name="Kwon J.K."/>
            <person name="Lee H.Y."/>
            <person name="Koo N."/>
            <person name="Hong Y."/>
            <person name="Kim R.W."/>
            <person name="Kang W.H."/>
            <person name="Huh J.H."/>
            <person name="Kang B.C."/>
            <person name="Yang T.J."/>
            <person name="Lee Y.H."/>
            <person name="Bennetzen J.L."/>
            <person name="Choi D."/>
        </authorList>
    </citation>
    <scope>NUCLEOTIDE SEQUENCE [LARGE SCALE GENOMIC DNA]</scope>
    <source>
        <strain evidence="10">cv. CM334</strain>
    </source>
</reference>
<dbReference type="InterPro" id="IPR014854">
    <property type="entry name" value="Nse4_C"/>
</dbReference>
<keyword evidence="6 7" id="KW-0539">Nucleus</keyword>
<evidence type="ECO:0000256" key="4">
    <source>
        <dbReference type="ARBA" id="ARBA00023172"/>
    </source>
</evidence>
<organism evidence="9 10">
    <name type="scientific">Capsicum annuum</name>
    <name type="common">Capsicum pepper</name>
    <dbReference type="NCBI Taxonomy" id="4072"/>
    <lineage>
        <taxon>Eukaryota</taxon>
        <taxon>Viridiplantae</taxon>
        <taxon>Streptophyta</taxon>
        <taxon>Embryophyta</taxon>
        <taxon>Tracheophyta</taxon>
        <taxon>Spermatophyta</taxon>
        <taxon>Magnoliopsida</taxon>
        <taxon>eudicotyledons</taxon>
        <taxon>Gunneridae</taxon>
        <taxon>Pentapetalae</taxon>
        <taxon>asterids</taxon>
        <taxon>lamiids</taxon>
        <taxon>Solanales</taxon>
        <taxon>Solanaceae</taxon>
        <taxon>Solanoideae</taxon>
        <taxon>Capsiceae</taxon>
        <taxon>Capsicum</taxon>
    </lineage>
</organism>